<keyword evidence="1" id="KW-0805">Transcription regulation</keyword>
<evidence type="ECO:0000256" key="2">
    <source>
        <dbReference type="ARBA" id="ARBA00023125"/>
    </source>
</evidence>
<dbReference type="SMART" id="SM00342">
    <property type="entry name" value="HTH_ARAC"/>
    <property type="match status" value="1"/>
</dbReference>
<dbReference type="PANTHER" id="PTHR43280">
    <property type="entry name" value="ARAC-FAMILY TRANSCRIPTIONAL REGULATOR"/>
    <property type="match status" value="1"/>
</dbReference>
<dbReference type="PROSITE" id="PS01124">
    <property type="entry name" value="HTH_ARAC_FAMILY_2"/>
    <property type="match status" value="1"/>
</dbReference>
<dbReference type="AlphaFoldDB" id="A0A1T5BYS6"/>
<dbReference type="PANTHER" id="PTHR43280:SF32">
    <property type="entry name" value="TRANSCRIPTIONAL REGULATORY PROTEIN"/>
    <property type="match status" value="1"/>
</dbReference>
<dbReference type="GO" id="GO:0003700">
    <property type="term" value="F:DNA-binding transcription factor activity"/>
    <property type="evidence" value="ECO:0007669"/>
    <property type="project" value="InterPro"/>
</dbReference>
<evidence type="ECO:0000313" key="5">
    <source>
        <dbReference type="EMBL" id="SKB52542.1"/>
    </source>
</evidence>
<organism evidence="5 6">
    <name type="scientific">Parabacteroides chartae</name>
    <dbReference type="NCBI Taxonomy" id="1037355"/>
    <lineage>
        <taxon>Bacteria</taxon>
        <taxon>Pseudomonadati</taxon>
        <taxon>Bacteroidota</taxon>
        <taxon>Bacteroidia</taxon>
        <taxon>Bacteroidales</taxon>
        <taxon>Tannerellaceae</taxon>
        <taxon>Parabacteroides</taxon>
    </lineage>
</organism>
<name>A0A1T5BYS6_9BACT</name>
<keyword evidence="6" id="KW-1185">Reference proteome</keyword>
<accession>A0A1T5BYS6</accession>
<dbReference type="SUPFAM" id="SSF46689">
    <property type="entry name" value="Homeodomain-like"/>
    <property type="match status" value="1"/>
</dbReference>
<protein>
    <submittedName>
        <fullName evidence="5">AraC-type DNA-binding protein</fullName>
    </submittedName>
</protein>
<evidence type="ECO:0000313" key="6">
    <source>
        <dbReference type="Proteomes" id="UP000190852"/>
    </source>
</evidence>
<gene>
    <name evidence="5" type="ORF">SAMN05660349_01608</name>
</gene>
<feature type="domain" description="HTH araC/xylS-type" evidence="4">
    <location>
        <begin position="208"/>
        <end position="306"/>
    </location>
</feature>
<evidence type="ECO:0000256" key="1">
    <source>
        <dbReference type="ARBA" id="ARBA00023015"/>
    </source>
</evidence>
<dbReference type="Gene3D" id="1.10.10.60">
    <property type="entry name" value="Homeodomain-like"/>
    <property type="match status" value="1"/>
</dbReference>
<dbReference type="Pfam" id="PF12833">
    <property type="entry name" value="HTH_18"/>
    <property type="match status" value="1"/>
</dbReference>
<keyword evidence="2 5" id="KW-0238">DNA-binding</keyword>
<reference evidence="6" key="1">
    <citation type="submission" date="2017-02" db="EMBL/GenBank/DDBJ databases">
        <authorList>
            <person name="Varghese N."/>
            <person name="Submissions S."/>
        </authorList>
    </citation>
    <scope>NUCLEOTIDE SEQUENCE [LARGE SCALE GENOMIC DNA]</scope>
    <source>
        <strain evidence="6">DSM 24967</strain>
    </source>
</reference>
<dbReference type="InterPro" id="IPR018060">
    <property type="entry name" value="HTH_AraC"/>
</dbReference>
<dbReference type="GO" id="GO:0043565">
    <property type="term" value="F:sequence-specific DNA binding"/>
    <property type="evidence" value="ECO:0007669"/>
    <property type="project" value="InterPro"/>
</dbReference>
<dbReference type="InterPro" id="IPR009057">
    <property type="entry name" value="Homeodomain-like_sf"/>
</dbReference>
<evidence type="ECO:0000259" key="4">
    <source>
        <dbReference type="PROSITE" id="PS01124"/>
    </source>
</evidence>
<evidence type="ECO:0000256" key="3">
    <source>
        <dbReference type="ARBA" id="ARBA00023163"/>
    </source>
</evidence>
<dbReference type="RefSeq" id="WP_079683170.1">
    <property type="nucleotide sequence ID" value="NZ_FUYQ01000009.1"/>
</dbReference>
<sequence length="308" mass="35521">MKSADLPLIDIIQINENIGHPHSFSNDLVIELLQTKFKAADNCAEYLAEDAPMSVRINGLCLILLTKGEVTINVDYLKFPLQANTLFFILPDHILEVQCKPEDLEGKIMVISKDMLSNMPKRNEEGDNSMQYMFLRKNPSVELTDEEVSVLDTLFTLIRKRAEAKEHLFHKEAVQSLLYHLFFELKNIIFKKNDIVPFELSRKEELFQQFLKLMFKHSREEHSVSFYAGKMCITPQYLSAVLKELTGKTTNNWIDHSLILDAKILLKTPNMTVQQVSDMLNFSNQSTFGKFFKKHTGQSPAEFRKGKQ</sequence>
<dbReference type="Proteomes" id="UP000190852">
    <property type="component" value="Unassembled WGS sequence"/>
</dbReference>
<keyword evidence="3" id="KW-0804">Transcription</keyword>
<proteinExistence type="predicted"/>
<dbReference type="EMBL" id="FUYQ01000009">
    <property type="protein sequence ID" value="SKB52542.1"/>
    <property type="molecule type" value="Genomic_DNA"/>
</dbReference>